<dbReference type="Proteomes" id="UP000197174">
    <property type="component" value="Unassembled WGS sequence"/>
</dbReference>
<sequence>MTGVPTVACPDCDGTALRRDPCRCTRYGDRLLAVQAGPTTDPGGPREHYRACVLCRGAGTVTTACHRCGRQGRRRAQLVLTAANLDTGAVASRRVGPDDLDPRPDPAGGWSVDLTPRLSELAAEAGVAATVDPVTVRLPAAWRLDLPAAERHELAAQALAAAARPAWRVLIGRSVAAPPVDPARRLDRLCALADLLLLDLVVETRRHDGELRWAVRYEVPGSPVPDRPPATDFADLPAALAGTDVADALAGLTERGRDAPARMLRPDPLRPLIPAASDVARVARRLRADSAGRTGGGGLPGAQAIWRDGHWWHTALRPGEPVETLVAQPTGQVTRLTRTPLRRMDEPPDPPWLGEPVPTRPCLACRPASTCPCRAHGRPADGDCTHRHRVTGAPAGWRSALTCATCGGTGLMHQTALITLTDLRHRVVHLAWHAGQPEPVTPVDPGPGGPPVIRLPGRYRLGAWSAAFGVRPEDLAEADGGHPLPPDVREGYLALPRADADPVGEQIAVLGPALPAARLLVTAVPPAAPPLTELLRLALGLDLALLVHVLDLRRHPVAPMRAHGVLWAVDLRPPDAPIRPDDLPDRPSLAAAVAHCLECLDVLLPQTVPDDPRQPVPAPRTAPRPLPPDPVPELRRLAARHAGRPLSIRFTRAGHTVHRHDDDGIRLVSEAGDLPDLWLT</sequence>
<feature type="region of interest" description="Disordered" evidence="1">
    <location>
        <begin position="608"/>
        <end position="632"/>
    </location>
</feature>
<dbReference type="EMBL" id="MZMV01000001">
    <property type="protein sequence ID" value="OWV13590.1"/>
    <property type="molecule type" value="Genomic_DNA"/>
</dbReference>
<evidence type="ECO:0000256" key="1">
    <source>
        <dbReference type="SAM" id="MobiDB-lite"/>
    </source>
</evidence>
<feature type="compositionally biased region" description="Pro residues" evidence="1">
    <location>
        <begin position="614"/>
        <end position="631"/>
    </location>
</feature>
<proteinExistence type="predicted"/>
<accession>A0A246RTK8</accession>
<dbReference type="AlphaFoldDB" id="A0A246RTK8"/>
<dbReference type="RefSeq" id="WP_088641668.1">
    <property type="nucleotide sequence ID" value="NZ_MZMV01000001.1"/>
</dbReference>
<organism evidence="2 3">
    <name type="scientific">Micromonospora wenchangensis</name>
    <dbReference type="NCBI Taxonomy" id="1185415"/>
    <lineage>
        <taxon>Bacteria</taxon>
        <taxon>Bacillati</taxon>
        <taxon>Actinomycetota</taxon>
        <taxon>Actinomycetes</taxon>
        <taxon>Micromonosporales</taxon>
        <taxon>Micromonosporaceae</taxon>
        <taxon>Micromonospora</taxon>
    </lineage>
</organism>
<keyword evidence="3" id="KW-1185">Reference proteome</keyword>
<protein>
    <submittedName>
        <fullName evidence="2">Uncharacterized protein</fullName>
    </submittedName>
</protein>
<dbReference type="OrthoDB" id="3335076at2"/>
<gene>
    <name evidence="2" type="ORF">B5D80_00165</name>
</gene>
<comment type="caution">
    <text evidence="2">The sequence shown here is derived from an EMBL/GenBank/DDBJ whole genome shotgun (WGS) entry which is preliminary data.</text>
</comment>
<evidence type="ECO:0000313" key="2">
    <source>
        <dbReference type="EMBL" id="OWV13590.1"/>
    </source>
</evidence>
<reference evidence="2 3" key="1">
    <citation type="submission" date="2017-03" db="EMBL/GenBank/DDBJ databases">
        <title>Whole genome sequence of Micromonospora wenchangensis, isolated from mangrove soil.</title>
        <authorList>
            <person name="Yang H."/>
        </authorList>
    </citation>
    <scope>NUCLEOTIDE SEQUENCE [LARGE SCALE GENOMIC DNA]</scope>
    <source>
        <strain evidence="2 3">CCTCC AA 2012002</strain>
    </source>
</reference>
<evidence type="ECO:0000313" key="3">
    <source>
        <dbReference type="Proteomes" id="UP000197174"/>
    </source>
</evidence>
<name>A0A246RTK8_9ACTN</name>